<dbReference type="Gene3D" id="3.30.2400.10">
    <property type="entry name" value="Major capsid protein gp5"/>
    <property type="match status" value="1"/>
</dbReference>
<dbReference type="InterPro" id="IPR048813">
    <property type="entry name" value="GP7-like"/>
</dbReference>
<dbReference type="NCBIfam" id="NF045672">
    <property type="entry name" value="MCP_gp7_epsi_15"/>
    <property type="match status" value="1"/>
</dbReference>
<dbReference type="EMBL" id="CP060412">
    <property type="protein sequence ID" value="QNK01672.1"/>
    <property type="molecule type" value="Genomic_DNA"/>
</dbReference>
<protein>
    <submittedName>
        <fullName evidence="1">Phage major capsid protein</fullName>
    </submittedName>
</protein>
<dbReference type="KEGG" id="dtl:H8F01_00380"/>
<dbReference type="RefSeq" id="WP_187057131.1">
    <property type="nucleotide sequence ID" value="NZ_CP060412.1"/>
</dbReference>
<gene>
    <name evidence="1" type="ORF">H8F01_00380</name>
</gene>
<dbReference type="SUPFAM" id="SSF56563">
    <property type="entry name" value="Major capsid protein gp5"/>
    <property type="match status" value="1"/>
</dbReference>
<keyword evidence="2" id="KW-1185">Reference proteome</keyword>
<reference evidence="1 2" key="1">
    <citation type="submission" date="2020-08" db="EMBL/GenBank/DDBJ databases">
        <title>Dyella sp. G9 isolated from forest soil.</title>
        <authorList>
            <person name="Fu J."/>
            <person name="Qiu L."/>
        </authorList>
    </citation>
    <scope>NUCLEOTIDE SEQUENCE [LARGE SCALE GENOMIC DNA]</scope>
    <source>
        <strain evidence="1 2">G9</strain>
    </source>
</reference>
<dbReference type="AlphaFoldDB" id="A0A7G8Q4G4"/>
<proteinExistence type="predicted"/>
<organism evidence="1 2">
    <name type="scientific">Dyella telluris</name>
    <dbReference type="NCBI Taxonomy" id="2763498"/>
    <lineage>
        <taxon>Bacteria</taxon>
        <taxon>Pseudomonadati</taxon>
        <taxon>Pseudomonadota</taxon>
        <taxon>Gammaproteobacteria</taxon>
        <taxon>Lysobacterales</taxon>
        <taxon>Rhodanobacteraceae</taxon>
        <taxon>Dyella</taxon>
    </lineage>
</organism>
<accession>A0A7G8Q4G4</accession>
<dbReference type="Proteomes" id="UP000515873">
    <property type="component" value="Chromosome"/>
</dbReference>
<evidence type="ECO:0000313" key="1">
    <source>
        <dbReference type="EMBL" id="QNK01672.1"/>
    </source>
</evidence>
<evidence type="ECO:0000313" key="2">
    <source>
        <dbReference type="Proteomes" id="UP000515873"/>
    </source>
</evidence>
<sequence>MPLLKVEADKLSNNDLVRGVIEEVIDRDDLFAVLPFTRTDGKAYVYNRENGVVEAEFLDPNEEVPEGAAKFTEVTTALRVLAHDVDIDKFLASSESDVNDQVALQIAAKAKGLRTKFQKTLINGDRSVHSKEFDGIAAISNGLGSSQVQVVGANGSALTLSMLDELVDMVPNGADCLVMRSGTVRAYRALLRAAGGTSPSELILPNFGRPMLCHNGMPIIVNDYIGTEAQGSADATTSVYALRLNEDDGLHGLHGGEAAGIRLEALGTVQNKDAWRYRLKWYVGLALKSTRSMARLKGITNV</sequence>
<name>A0A7G8Q4G4_9GAMM</name>